<evidence type="ECO:0000313" key="2">
    <source>
        <dbReference type="EMBL" id="SCE67916.1"/>
    </source>
</evidence>
<evidence type="ECO:0000256" key="1">
    <source>
        <dbReference type="SAM" id="SignalP"/>
    </source>
</evidence>
<reference evidence="3" key="1">
    <citation type="submission" date="2016-06" db="EMBL/GenBank/DDBJ databases">
        <authorList>
            <person name="Varghese N."/>
            <person name="Submissions Spin"/>
        </authorList>
    </citation>
    <scope>NUCLEOTIDE SEQUENCE [LARGE SCALE GENOMIC DNA]</scope>
    <source>
        <strain evidence="3">DSM 45246</strain>
    </source>
</reference>
<accession>A0A1C4U8C3</accession>
<dbReference type="Proteomes" id="UP000199629">
    <property type="component" value="Unassembled WGS sequence"/>
</dbReference>
<dbReference type="Pfam" id="PF19559">
    <property type="entry name" value="DUF6081"/>
    <property type="match status" value="1"/>
</dbReference>
<evidence type="ECO:0008006" key="4">
    <source>
        <dbReference type="Google" id="ProtNLM"/>
    </source>
</evidence>
<protein>
    <recommendedName>
        <fullName evidence="4">Polysaccharide lyase</fullName>
    </recommendedName>
</protein>
<sequence length="358" mass="37949">MRRRDRFRRVTGAATVVVVVGCPGVAAPAAAAAPGSRPEVVHYDSADLAEYERKWSNIYGPLDNATRTVDDGVLTVTDVPFKTGVDYSVYDHLKYMAVSNRTFPVPRQGSVEFSVDVTARTPGATGGHVVHGRYGPPGSAAVAGPDARPYAAPVLEGQQAAVVLNMIDFCTGQLFDWFVSGTRAFPLIERLPSTVTGNTGNPDCPGAAEVGLDRAYTQIVREVPITPGVPHRVAIRYREAGGHASVTYLLDGIVVARVGQVGVPLDRQGVAWTGTYPSLGPGEPLAGKIRSFSMAHGLFSLLDAFPFQYGCTPPEATGPGTCDPRYAPYSVSVPPAERAFGQGAVGSFRNFTVRTVGR</sequence>
<dbReference type="EMBL" id="FMCS01000001">
    <property type="protein sequence ID" value="SCE67916.1"/>
    <property type="molecule type" value="Genomic_DNA"/>
</dbReference>
<dbReference type="RefSeq" id="WP_139141734.1">
    <property type="nucleotide sequence ID" value="NZ_FMCS01000001.1"/>
</dbReference>
<organism evidence="2 3">
    <name type="scientific">Micromonospora chaiyaphumensis</name>
    <dbReference type="NCBI Taxonomy" id="307119"/>
    <lineage>
        <taxon>Bacteria</taxon>
        <taxon>Bacillati</taxon>
        <taxon>Actinomycetota</taxon>
        <taxon>Actinomycetes</taxon>
        <taxon>Micromonosporales</taxon>
        <taxon>Micromonosporaceae</taxon>
        <taxon>Micromonospora</taxon>
    </lineage>
</organism>
<feature type="signal peptide" evidence="1">
    <location>
        <begin position="1"/>
        <end position="32"/>
    </location>
</feature>
<keyword evidence="3" id="KW-1185">Reference proteome</keyword>
<dbReference type="PROSITE" id="PS51257">
    <property type="entry name" value="PROKAR_LIPOPROTEIN"/>
    <property type="match status" value="1"/>
</dbReference>
<dbReference type="AlphaFoldDB" id="A0A1C4U8C3"/>
<gene>
    <name evidence="2" type="ORF">GA0070214_101441</name>
</gene>
<feature type="chain" id="PRO_5038774059" description="Polysaccharide lyase" evidence="1">
    <location>
        <begin position="33"/>
        <end position="358"/>
    </location>
</feature>
<evidence type="ECO:0000313" key="3">
    <source>
        <dbReference type="Proteomes" id="UP000199629"/>
    </source>
</evidence>
<dbReference type="InterPro" id="IPR045727">
    <property type="entry name" value="DUF6081"/>
</dbReference>
<keyword evidence="1" id="KW-0732">Signal</keyword>
<proteinExistence type="predicted"/>
<name>A0A1C4U8C3_9ACTN</name>